<dbReference type="Gene3D" id="3.40.50.300">
    <property type="entry name" value="P-loop containing nucleotide triphosphate hydrolases"/>
    <property type="match status" value="2"/>
</dbReference>
<dbReference type="PROSITE" id="PS00211">
    <property type="entry name" value="ABC_TRANSPORTER_1"/>
    <property type="match status" value="1"/>
</dbReference>
<keyword evidence="7 8" id="KW-0472">Membrane</keyword>
<comment type="caution">
    <text evidence="12">The sequence shown here is derived from an EMBL/GenBank/DDBJ whole genome shotgun (WGS) entry which is preliminary data.</text>
</comment>
<name>A0A813HIR1_POLGL</name>
<evidence type="ECO:0008006" key="14">
    <source>
        <dbReference type="Google" id="ProtNLM"/>
    </source>
</evidence>
<dbReference type="GO" id="GO:0005524">
    <property type="term" value="F:ATP binding"/>
    <property type="evidence" value="ECO:0007669"/>
    <property type="project" value="UniProtKB-KW"/>
</dbReference>
<dbReference type="SUPFAM" id="SSF90123">
    <property type="entry name" value="ABC transporter transmembrane region"/>
    <property type="match status" value="2"/>
</dbReference>
<feature type="domain" description="ABC transporter" evidence="10">
    <location>
        <begin position="702"/>
        <end position="929"/>
    </location>
</feature>
<comment type="subcellular location">
    <subcellularLocation>
        <location evidence="1">Membrane</location>
    </subcellularLocation>
</comment>
<dbReference type="OrthoDB" id="4865934at2759"/>
<feature type="transmembrane region" description="Helical" evidence="8">
    <location>
        <begin position="199"/>
        <end position="219"/>
    </location>
</feature>
<feature type="transmembrane region" description="Helical" evidence="8">
    <location>
        <begin position="1035"/>
        <end position="1055"/>
    </location>
</feature>
<evidence type="ECO:0000313" key="12">
    <source>
        <dbReference type="EMBL" id="CAE8637602.1"/>
    </source>
</evidence>
<evidence type="ECO:0000256" key="5">
    <source>
        <dbReference type="ARBA" id="ARBA00022840"/>
    </source>
</evidence>
<dbReference type="GO" id="GO:0016020">
    <property type="term" value="C:membrane"/>
    <property type="evidence" value="ECO:0007669"/>
    <property type="project" value="UniProtKB-SubCell"/>
</dbReference>
<dbReference type="SMART" id="SM00382">
    <property type="entry name" value="AAA"/>
    <property type="match status" value="2"/>
</dbReference>
<dbReference type="GO" id="GO:0016887">
    <property type="term" value="F:ATP hydrolysis activity"/>
    <property type="evidence" value="ECO:0007669"/>
    <property type="project" value="InterPro"/>
</dbReference>
<gene>
    <name evidence="12" type="ORF">PGLA1383_LOCUS52934</name>
</gene>
<feature type="transmembrane region" description="Helical" evidence="8">
    <location>
        <begin position="336"/>
        <end position="361"/>
    </location>
</feature>
<feature type="transmembrane region" description="Helical" evidence="8">
    <location>
        <begin position="994"/>
        <end position="1015"/>
    </location>
</feature>
<dbReference type="InterPro" id="IPR017871">
    <property type="entry name" value="ABC_transporter-like_CS"/>
</dbReference>
<dbReference type="PANTHER" id="PTHR24223">
    <property type="entry name" value="ATP-BINDING CASSETTE SUB-FAMILY C"/>
    <property type="match status" value="1"/>
</dbReference>
<sequence length="1592" mass="177043">MLYYWILVATVLLNSTTVITGDLESSKRRCNSDLDQCDDQDDAEADLVQVTFLQTALNIQGRVVLPAKQQQQQKVLSAAGARGLRGGSASDASEDEELYRLSATSLLQTDLQVAADLGDRSARDCGVLDNSGLSGLAPLHFEVQMDTLRAFGAFPLRRPCGILESSRGSHGSQAPALLQTDSETMLLSSADSVQKMQEWAIMIGYMVFYLASLACMRYYMAYPSAQLDKGVEYTAPRCKRISGTDVEEETWREGCFGWLAVSWASPWVARWGHSTNAALTKIKANELPQMGNKEYQARECAELFERLWKEEVESVGELKASLGRVIIKIYSVKTMLYLMLILGLQITLSQVYSVFLIQYALDYFHWLQAFEAQHGIRPDMRTPLLTAIVVFSALPFSNVVLSSINNSISCRLDQRLCGGLSIALFRKAQRLPCSKLQAEKQDGHDQDAAKATGGAVHMPHADLMTLINYDVNGNLQGCYQQLCLCMNSTMSLAILMVLLWGRLRLATLCAAACAVPVVFFSLAMSAGLGHSMFKLQECMDKRISTLREVLFGIRVVKSYAWEEAMEGKIGALRHDEVQSLTRYYHYLGAFVGVFLSFPRLLILSGLWGYSAIYGHHDVATIFTCMQILSSLKGTCDLFTRSLGRVIVIQPSIQRIEHFLKMTEAPVLPPEKTPDWVELWPDPIAVDPEEPMLTRGRLAKATLRVRGTFKWHKESYAVLHDLDLEVPRGEMVAIVGAVGSGKSTLLQAVLGELYPDLSQDANISRPGVIAYCSQVPHIAEGTLKENVLFGQAFDEYRYDEAIKAASLEGDLKMLPGADGVPIGSRGITLSGGQKARIAMARAAYHQGSELVILDDPFGAVDAPTAMVLLEKLLLGPLMRDRTRLVILQPDAERIVKFDRVAVMSGGRIVEQGPPEKVVQTQAYKSLQSTRTEEEFALHPFEGVEDRTEESLLTMPVRKKEDSAQVHPSLREEEFEGRPTWEMVKLYCGLGKWRNILNTSVIFFVQIFTYLLCDLVLADWTNAMAINPDIDDKPFLLGYLFWLLLGTSFWVVCWKYGECFTLRISAHIHGMVLKKILRAPIDRFFDKHPVGRIMNRMSADLATVDLFLFMRATGTIAIMYGTLIPLVYVHTILPLAVTVLAVPFYYLIWKFCVRYWNTTVPLRYCMSSARSDVNSLISDVINNNVVIRAYQDQERITMEMCDAIDNQLKAGLLGDRVLRRWLVNRIVFMWSFYTTGVYMVGLMNTSFIGSGTLGLCLTNLLLLESLIEPNLDAATGAQFEFIALARIHEYLGIAQEKTMVNKGDSKYRSFTARVPRKALKQLVCREADGTVEVRRNGRVILQSTLDGTALMASSGCSGKGAAASLLDLWPESRDLAEAHAWHRIISVNDTLRDAKAMAHEICNSKVTALSFTGKDQVVLGVQSGWLFDGAQVKMENVKAGYADIPRDVLKGVNLTFEPRMKVGIVGTTGCGKSSLLLVLLRVLEPRAGRVLINGVDTRDIGLSTLRSSLGLVPQDPVLFSGTLRNNLDPFNHYTEGRIRQAIKIANIADMVEAWPQKLDHMISDGGSNLSFGQRQLVCLARMVLRQPALLLLDE</sequence>
<organism evidence="12 13">
    <name type="scientific">Polarella glacialis</name>
    <name type="common">Dinoflagellate</name>
    <dbReference type="NCBI Taxonomy" id="89957"/>
    <lineage>
        <taxon>Eukaryota</taxon>
        <taxon>Sar</taxon>
        <taxon>Alveolata</taxon>
        <taxon>Dinophyceae</taxon>
        <taxon>Suessiales</taxon>
        <taxon>Suessiaceae</taxon>
        <taxon>Polarella</taxon>
    </lineage>
</organism>
<dbReference type="InterPro" id="IPR003593">
    <property type="entry name" value="AAA+_ATPase"/>
</dbReference>
<evidence type="ECO:0000256" key="4">
    <source>
        <dbReference type="ARBA" id="ARBA00022741"/>
    </source>
</evidence>
<feature type="transmembrane region" description="Helical" evidence="8">
    <location>
        <begin position="381"/>
        <end position="401"/>
    </location>
</feature>
<evidence type="ECO:0000256" key="8">
    <source>
        <dbReference type="SAM" id="Phobius"/>
    </source>
</evidence>
<protein>
    <recommendedName>
        <fullName evidence="14">ATP-dependent transporter ycf16</fullName>
    </recommendedName>
</protein>
<evidence type="ECO:0000256" key="9">
    <source>
        <dbReference type="SAM" id="SignalP"/>
    </source>
</evidence>
<dbReference type="PROSITE" id="PS50893">
    <property type="entry name" value="ABC_TRANSPORTER_2"/>
    <property type="match status" value="1"/>
</dbReference>
<evidence type="ECO:0000256" key="2">
    <source>
        <dbReference type="ARBA" id="ARBA00022448"/>
    </source>
</evidence>
<keyword evidence="2" id="KW-0813">Transport</keyword>
<feature type="transmembrane region" description="Helical" evidence="8">
    <location>
        <begin position="1099"/>
        <end position="1119"/>
    </location>
</feature>
<evidence type="ECO:0000256" key="7">
    <source>
        <dbReference type="ARBA" id="ARBA00023136"/>
    </source>
</evidence>
<evidence type="ECO:0000259" key="11">
    <source>
        <dbReference type="PROSITE" id="PS50929"/>
    </source>
</evidence>
<dbReference type="InterPro" id="IPR036640">
    <property type="entry name" value="ABC1_TM_sf"/>
</dbReference>
<feature type="transmembrane region" description="Helical" evidence="8">
    <location>
        <begin position="505"/>
        <end position="526"/>
    </location>
</feature>
<dbReference type="PROSITE" id="PS50929">
    <property type="entry name" value="ABC_TM1F"/>
    <property type="match status" value="2"/>
</dbReference>
<dbReference type="InterPro" id="IPR027417">
    <property type="entry name" value="P-loop_NTPase"/>
</dbReference>
<keyword evidence="3 8" id="KW-0812">Transmembrane</keyword>
<reference evidence="12" key="1">
    <citation type="submission" date="2021-02" db="EMBL/GenBank/DDBJ databases">
        <authorList>
            <person name="Dougan E. K."/>
            <person name="Rhodes N."/>
            <person name="Thang M."/>
            <person name="Chan C."/>
        </authorList>
    </citation>
    <scope>NUCLEOTIDE SEQUENCE</scope>
</reference>
<feature type="non-terminal residue" evidence="12">
    <location>
        <position position="1"/>
    </location>
</feature>
<feature type="signal peptide" evidence="9">
    <location>
        <begin position="1"/>
        <end position="21"/>
    </location>
</feature>
<feature type="domain" description="ABC transmembrane type-1" evidence="11">
    <location>
        <begin position="999"/>
        <end position="1261"/>
    </location>
</feature>
<accession>A0A813HIR1</accession>
<evidence type="ECO:0000256" key="3">
    <source>
        <dbReference type="ARBA" id="ARBA00022692"/>
    </source>
</evidence>
<proteinExistence type="predicted"/>
<feature type="domain" description="ABC transmembrane type-1" evidence="11">
    <location>
        <begin position="338"/>
        <end position="631"/>
    </location>
</feature>
<dbReference type="GO" id="GO:0140359">
    <property type="term" value="F:ABC-type transporter activity"/>
    <property type="evidence" value="ECO:0007669"/>
    <property type="project" value="InterPro"/>
</dbReference>
<dbReference type="InterPro" id="IPR003439">
    <property type="entry name" value="ABC_transporter-like_ATP-bd"/>
</dbReference>
<feature type="chain" id="PRO_5032675938" description="ATP-dependent transporter ycf16" evidence="9">
    <location>
        <begin position="22"/>
        <end position="1592"/>
    </location>
</feature>
<keyword evidence="5" id="KW-0067">ATP-binding</keyword>
<dbReference type="Proteomes" id="UP000654075">
    <property type="component" value="Unassembled WGS sequence"/>
</dbReference>
<dbReference type="Pfam" id="PF00664">
    <property type="entry name" value="ABC_membrane"/>
    <property type="match status" value="2"/>
</dbReference>
<feature type="transmembrane region" description="Helical" evidence="8">
    <location>
        <begin position="1125"/>
        <end position="1146"/>
    </location>
</feature>
<dbReference type="Pfam" id="PF00005">
    <property type="entry name" value="ABC_tran"/>
    <property type="match status" value="2"/>
</dbReference>
<keyword evidence="13" id="KW-1185">Reference proteome</keyword>
<keyword evidence="4" id="KW-0547">Nucleotide-binding</keyword>
<evidence type="ECO:0000313" key="13">
    <source>
        <dbReference type="Proteomes" id="UP000654075"/>
    </source>
</evidence>
<dbReference type="SUPFAM" id="SSF52540">
    <property type="entry name" value="P-loop containing nucleoside triphosphate hydrolases"/>
    <property type="match status" value="2"/>
</dbReference>
<dbReference type="EMBL" id="CAJNNV010031729">
    <property type="protein sequence ID" value="CAE8637602.1"/>
    <property type="molecule type" value="Genomic_DNA"/>
</dbReference>
<keyword evidence="6 8" id="KW-1133">Transmembrane helix</keyword>
<feature type="transmembrane region" description="Helical" evidence="8">
    <location>
        <begin position="583"/>
        <end position="602"/>
    </location>
</feature>
<feature type="transmembrane region" description="Helical" evidence="8">
    <location>
        <begin position="1220"/>
        <end position="1238"/>
    </location>
</feature>
<evidence type="ECO:0000259" key="10">
    <source>
        <dbReference type="PROSITE" id="PS50893"/>
    </source>
</evidence>
<dbReference type="InterPro" id="IPR011527">
    <property type="entry name" value="ABC1_TM_dom"/>
</dbReference>
<dbReference type="InterPro" id="IPR050173">
    <property type="entry name" value="ABC_transporter_C-like"/>
</dbReference>
<evidence type="ECO:0000256" key="1">
    <source>
        <dbReference type="ARBA" id="ARBA00004370"/>
    </source>
</evidence>
<keyword evidence="9" id="KW-0732">Signal</keyword>
<dbReference type="Gene3D" id="1.20.1560.10">
    <property type="entry name" value="ABC transporter type 1, transmembrane domain"/>
    <property type="match status" value="2"/>
</dbReference>
<evidence type="ECO:0000256" key="6">
    <source>
        <dbReference type="ARBA" id="ARBA00022989"/>
    </source>
</evidence>